<dbReference type="Proteomes" id="UP001151071">
    <property type="component" value="Unassembled WGS sequence"/>
</dbReference>
<dbReference type="GO" id="GO:0016811">
    <property type="term" value="F:hydrolase activity, acting on carbon-nitrogen (but not peptide) bonds, in linear amides"/>
    <property type="evidence" value="ECO:0007669"/>
    <property type="project" value="TreeGrafter"/>
</dbReference>
<dbReference type="Gene3D" id="3.40.50.10320">
    <property type="entry name" value="LmbE-like"/>
    <property type="match status" value="1"/>
</dbReference>
<evidence type="ECO:0000313" key="1">
    <source>
        <dbReference type="EMBL" id="MDA5106901.1"/>
    </source>
</evidence>
<dbReference type="SUPFAM" id="SSF102588">
    <property type="entry name" value="LmbE-like"/>
    <property type="match status" value="1"/>
</dbReference>
<proteinExistence type="predicted"/>
<dbReference type="AlphaFoldDB" id="A0A9X3TLZ6"/>
<dbReference type="Pfam" id="PF02585">
    <property type="entry name" value="PIG-L"/>
    <property type="match status" value="1"/>
</dbReference>
<dbReference type="PANTHER" id="PTHR12993:SF11">
    <property type="entry name" value="N-ACETYLGLUCOSAMINYL-PHOSPHATIDYLINOSITOL DE-N-ACETYLASE"/>
    <property type="match status" value="1"/>
</dbReference>
<sequence>MEQKHVLFVFAHPDDETFTSGVTICRYAQQPDTTISLVCATRGEAGKAGDPPLCTPAELPLYRERELREASAILGIDNLLFLDYADKRLSSVPTDELIGRIQAAIATYQPQVVVTFAPHGISGHPDHQVISEATTRAVKQLPPGSSVRKLYHVTHASGEHVGMFAPPYMDPYEAITTEISAPEYAPQVARALAAHRTQHMSVERVFPGVLAGRLENVRTVNHFILVWHNLKGYAPDSAGKESDLFAGL</sequence>
<dbReference type="InterPro" id="IPR003737">
    <property type="entry name" value="GlcNAc_PI_deacetylase-related"/>
</dbReference>
<reference evidence="1" key="1">
    <citation type="submission" date="2022-12" db="EMBL/GenBank/DDBJ databases">
        <title>Draft genome sequence of the thermophilic strain Brevibacillus thermoruber HT42, isolated from Los Humeros, Puebla, Mexico, with biotechnological potential.</title>
        <authorList>
            <person name="Lara Sanchez J."/>
            <person name="Solis Palacios R."/>
            <person name="Bustos Baena A.S."/>
            <person name="Ruz Baez A.E."/>
            <person name="Espinosa Luna G."/>
            <person name="Oliart Ros R.M."/>
        </authorList>
    </citation>
    <scope>NUCLEOTIDE SEQUENCE</scope>
    <source>
        <strain evidence="1">HT42</strain>
    </source>
</reference>
<dbReference type="InterPro" id="IPR024078">
    <property type="entry name" value="LmbE-like_dom_sf"/>
</dbReference>
<evidence type="ECO:0000313" key="2">
    <source>
        <dbReference type="Proteomes" id="UP001151071"/>
    </source>
</evidence>
<dbReference type="PANTHER" id="PTHR12993">
    <property type="entry name" value="N-ACETYLGLUCOSAMINYL-PHOSPHATIDYLINOSITOL DE-N-ACETYLASE-RELATED"/>
    <property type="match status" value="1"/>
</dbReference>
<gene>
    <name evidence="1" type="ORF">O3V59_00865</name>
</gene>
<name>A0A9X3TLZ6_9BACL</name>
<dbReference type="RefSeq" id="WP_271139261.1">
    <property type="nucleotide sequence ID" value="NZ_JAPYYP010000001.1"/>
</dbReference>
<accession>A0A9X3TLZ6</accession>
<protein>
    <submittedName>
        <fullName evidence="1">PIG-L family deacetylase</fullName>
    </submittedName>
</protein>
<organism evidence="1 2">
    <name type="scientific">Brevibacillus thermoruber</name>
    <dbReference type="NCBI Taxonomy" id="33942"/>
    <lineage>
        <taxon>Bacteria</taxon>
        <taxon>Bacillati</taxon>
        <taxon>Bacillota</taxon>
        <taxon>Bacilli</taxon>
        <taxon>Bacillales</taxon>
        <taxon>Paenibacillaceae</taxon>
        <taxon>Brevibacillus</taxon>
    </lineage>
</organism>
<comment type="caution">
    <text evidence="1">The sequence shown here is derived from an EMBL/GenBank/DDBJ whole genome shotgun (WGS) entry which is preliminary data.</text>
</comment>
<dbReference type="EMBL" id="JAPYYP010000001">
    <property type="protein sequence ID" value="MDA5106901.1"/>
    <property type="molecule type" value="Genomic_DNA"/>
</dbReference>
<keyword evidence="2" id="KW-1185">Reference proteome</keyword>